<dbReference type="EMBL" id="VSRR010004523">
    <property type="protein sequence ID" value="MPC39927.1"/>
    <property type="molecule type" value="Genomic_DNA"/>
</dbReference>
<sequence>MEGFMCFVSCLGAPVRLPSSRRRVPGRLTRYLNISTNREGITFDFSPTRVLVVVMDGAAAGRDAPLPPRHLHGHTQRKTDKRTKGITHI</sequence>
<comment type="caution">
    <text evidence="2">The sequence shown here is derived from an EMBL/GenBank/DDBJ whole genome shotgun (WGS) entry which is preliminary data.</text>
</comment>
<feature type="region of interest" description="Disordered" evidence="1">
    <location>
        <begin position="63"/>
        <end position="89"/>
    </location>
</feature>
<dbReference type="AlphaFoldDB" id="A0A5B7F313"/>
<accession>A0A5B7F313</accession>
<organism evidence="2 3">
    <name type="scientific">Portunus trituberculatus</name>
    <name type="common">Swimming crab</name>
    <name type="synonym">Neptunus trituberculatus</name>
    <dbReference type="NCBI Taxonomy" id="210409"/>
    <lineage>
        <taxon>Eukaryota</taxon>
        <taxon>Metazoa</taxon>
        <taxon>Ecdysozoa</taxon>
        <taxon>Arthropoda</taxon>
        <taxon>Crustacea</taxon>
        <taxon>Multicrustacea</taxon>
        <taxon>Malacostraca</taxon>
        <taxon>Eumalacostraca</taxon>
        <taxon>Eucarida</taxon>
        <taxon>Decapoda</taxon>
        <taxon>Pleocyemata</taxon>
        <taxon>Brachyura</taxon>
        <taxon>Eubrachyura</taxon>
        <taxon>Portunoidea</taxon>
        <taxon>Portunidae</taxon>
        <taxon>Portuninae</taxon>
        <taxon>Portunus</taxon>
    </lineage>
</organism>
<protein>
    <submittedName>
        <fullName evidence="2">Uncharacterized protein</fullName>
    </submittedName>
</protein>
<evidence type="ECO:0000313" key="2">
    <source>
        <dbReference type="EMBL" id="MPC39927.1"/>
    </source>
</evidence>
<name>A0A5B7F313_PORTR</name>
<evidence type="ECO:0000256" key="1">
    <source>
        <dbReference type="SAM" id="MobiDB-lite"/>
    </source>
</evidence>
<evidence type="ECO:0000313" key="3">
    <source>
        <dbReference type="Proteomes" id="UP000324222"/>
    </source>
</evidence>
<proteinExistence type="predicted"/>
<reference evidence="2 3" key="1">
    <citation type="submission" date="2019-05" db="EMBL/GenBank/DDBJ databases">
        <title>Another draft genome of Portunus trituberculatus and its Hox gene families provides insights of decapod evolution.</title>
        <authorList>
            <person name="Jeong J.-H."/>
            <person name="Song I."/>
            <person name="Kim S."/>
            <person name="Choi T."/>
            <person name="Kim D."/>
            <person name="Ryu S."/>
            <person name="Kim W."/>
        </authorList>
    </citation>
    <scope>NUCLEOTIDE SEQUENCE [LARGE SCALE GENOMIC DNA]</scope>
    <source>
        <tissue evidence="2">Muscle</tissue>
    </source>
</reference>
<dbReference type="Proteomes" id="UP000324222">
    <property type="component" value="Unassembled WGS sequence"/>
</dbReference>
<keyword evidence="3" id="KW-1185">Reference proteome</keyword>
<gene>
    <name evidence="2" type="ORF">E2C01_033480</name>
</gene>
<feature type="compositionally biased region" description="Basic residues" evidence="1">
    <location>
        <begin position="69"/>
        <end position="89"/>
    </location>
</feature>